<keyword evidence="2" id="KW-0238">DNA-binding</keyword>
<dbReference type="EMBL" id="CAWYQH010000119">
    <property type="protein sequence ID" value="CAK8690371.1"/>
    <property type="molecule type" value="Genomic_DNA"/>
</dbReference>
<dbReference type="InterPro" id="IPR004826">
    <property type="entry name" value="bZIP_Maf"/>
</dbReference>
<dbReference type="PRINTS" id="PR00042">
    <property type="entry name" value="LEUZIPPRFOS"/>
</dbReference>
<dbReference type="InterPro" id="IPR004827">
    <property type="entry name" value="bZIP"/>
</dbReference>
<dbReference type="CDD" id="cd14699">
    <property type="entry name" value="bZIP_Fos_like"/>
    <property type="match status" value="1"/>
</dbReference>
<dbReference type="InterPro" id="IPR046347">
    <property type="entry name" value="bZIP_sf"/>
</dbReference>
<dbReference type="Gene3D" id="1.20.5.170">
    <property type="match status" value="1"/>
</dbReference>
<keyword evidence="8" id="KW-1185">Reference proteome</keyword>
<organism evidence="7 8">
    <name type="scientific">Clavelina lepadiformis</name>
    <name type="common">Light-bulb sea squirt</name>
    <name type="synonym">Ascidia lepadiformis</name>
    <dbReference type="NCBI Taxonomy" id="159417"/>
    <lineage>
        <taxon>Eukaryota</taxon>
        <taxon>Metazoa</taxon>
        <taxon>Chordata</taxon>
        <taxon>Tunicata</taxon>
        <taxon>Ascidiacea</taxon>
        <taxon>Aplousobranchia</taxon>
        <taxon>Clavelinidae</taxon>
        <taxon>Clavelina</taxon>
    </lineage>
</organism>
<feature type="domain" description="BZIP" evidence="6">
    <location>
        <begin position="415"/>
        <end position="478"/>
    </location>
</feature>
<feature type="coiled-coil region" evidence="4">
    <location>
        <begin position="429"/>
        <end position="467"/>
    </location>
</feature>
<evidence type="ECO:0000259" key="6">
    <source>
        <dbReference type="PROSITE" id="PS50217"/>
    </source>
</evidence>
<keyword evidence="4" id="KW-0175">Coiled coil</keyword>
<dbReference type="Pfam" id="PF03131">
    <property type="entry name" value="bZIP_Maf"/>
    <property type="match status" value="1"/>
</dbReference>
<proteinExistence type="predicted"/>
<dbReference type="SUPFAM" id="SSF57959">
    <property type="entry name" value="Leucine zipper domain"/>
    <property type="match status" value="1"/>
</dbReference>
<protein>
    <recommendedName>
        <fullName evidence="6">BZIP domain-containing protein</fullName>
    </recommendedName>
</protein>
<dbReference type="PROSITE" id="PS50217">
    <property type="entry name" value="BZIP"/>
    <property type="match status" value="1"/>
</dbReference>
<comment type="caution">
    <text evidence="7">The sequence shown here is derived from an EMBL/GenBank/DDBJ whole genome shotgun (WGS) entry which is preliminary data.</text>
</comment>
<evidence type="ECO:0000256" key="3">
    <source>
        <dbReference type="ARBA" id="ARBA00023163"/>
    </source>
</evidence>
<gene>
    <name evidence="7" type="ORF">CVLEPA_LOCUS22999</name>
</gene>
<dbReference type="PANTHER" id="PTHR23351:SF59">
    <property type="entry name" value="CYCLIC AMP-DEPENDENT TRANSCRIPTION FACTOR ATF-3-LIKE"/>
    <property type="match status" value="1"/>
</dbReference>
<evidence type="ECO:0000256" key="4">
    <source>
        <dbReference type="SAM" id="Coils"/>
    </source>
</evidence>
<dbReference type="SMART" id="SM00338">
    <property type="entry name" value="BRLZ"/>
    <property type="match status" value="1"/>
</dbReference>
<keyword evidence="3" id="KW-0804">Transcription</keyword>
<sequence length="510" mass="57759">MAQCPKTGEKGSEEYNMSLSVGGPDRRTSPSSSRNLLLNTSSAIKKGNVLKEQTNYQLIDELWLQQKNCSATQDLQNQKVAATSQQSKFCDLYLENYVPNHSLEKHRKGVVGSNVMGVSHIPHHSNKFVSPELTESLNCRSTNLAPMRISKTYGAQHYVADISYSGLNMCGGDSPFVTAMSHTQESLEWNVADIAPQSRPVCSEGKYEVQRQQMIKDSYSEEINDKHAADMSVREILKSATAHDINQHGVSGSAFNQAADKSKGHLPIEQRTVMNRNPKPLMSGDSSKDVFNTPETIRGKEQICNANNYKHDTWGHFETPGLIEHHVQPQVVQSQSYISTYSSNSRQSTLPSNSTSSYDLNTSLLKDHSLRVKQEPQPMQQAHLPIMWDKRAFDREQYYLKPPPVDLEDLSDDERERMRVKRERNRVAAAKCRNRRRELLERLEKEAEQLEREQEVLRDNVKRLQAQKRKLGSMLDKHEPACANKLEDNVQTTFEADSDATEQNIGDQAD</sequence>
<name>A0ABP0GF08_CLALP</name>
<dbReference type="PROSITE" id="PS00036">
    <property type="entry name" value="BZIP_BASIC"/>
    <property type="match status" value="1"/>
</dbReference>
<feature type="region of interest" description="Disordered" evidence="5">
    <location>
        <begin position="1"/>
        <end position="35"/>
    </location>
</feature>
<evidence type="ECO:0000256" key="5">
    <source>
        <dbReference type="SAM" id="MobiDB-lite"/>
    </source>
</evidence>
<reference evidence="7 8" key="1">
    <citation type="submission" date="2024-02" db="EMBL/GenBank/DDBJ databases">
        <authorList>
            <person name="Daric V."/>
            <person name="Darras S."/>
        </authorList>
    </citation>
    <scope>NUCLEOTIDE SEQUENCE [LARGE SCALE GENOMIC DNA]</scope>
</reference>
<dbReference type="Proteomes" id="UP001642483">
    <property type="component" value="Unassembled WGS sequence"/>
</dbReference>
<evidence type="ECO:0000256" key="2">
    <source>
        <dbReference type="ARBA" id="ARBA00023125"/>
    </source>
</evidence>
<evidence type="ECO:0000256" key="1">
    <source>
        <dbReference type="ARBA" id="ARBA00023015"/>
    </source>
</evidence>
<accession>A0ABP0GF08</accession>
<dbReference type="InterPro" id="IPR000837">
    <property type="entry name" value="AP-1"/>
</dbReference>
<evidence type="ECO:0000313" key="8">
    <source>
        <dbReference type="Proteomes" id="UP001642483"/>
    </source>
</evidence>
<dbReference type="PANTHER" id="PTHR23351">
    <property type="entry name" value="FOS TRANSCRIPTION FACTOR-RELATED"/>
    <property type="match status" value="1"/>
</dbReference>
<evidence type="ECO:0000313" key="7">
    <source>
        <dbReference type="EMBL" id="CAK8690371.1"/>
    </source>
</evidence>
<keyword evidence="1" id="KW-0805">Transcription regulation</keyword>